<organism evidence="2 3">
    <name type="scientific">Geotalea uraniireducens (strain Rf4)</name>
    <name type="common">Geobacter uraniireducens</name>
    <dbReference type="NCBI Taxonomy" id="351605"/>
    <lineage>
        <taxon>Bacteria</taxon>
        <taxon>Pseudomonadati</taxon>
        <taxon>Thermodesulfobacteriota</taxon>
        <taxon>Desulfuromonadia</taxon>
        <taxon>Geobacterales</taxon>
        <taxon>Geobacteraceae</taxon>
        <taxon>Geotalea</taxon>
    </lineage>
</organism>
<dbReference type="CDD" id="cd08168">
    <property type="entry name" value="Cytochrom_C3"/>
    <property type="match status" value="1"/>
</dbReference>
<dbReference type="Proteomes" id="UP000006695">
    <property type="component" value="Chromosome"/>
</dbReference>
<protein>
    <recommendedName>
        <fullName evidence="1">Cytochrome c7-like domain-containing protein</fullName>
    </recommendedName>
</protein>
<gene>
    <name evidence="2" type="ordered locus">Gura_3135</name>
</gene>
<dbReference type="AlphaFoldDB" id="A5G678"/>
<feature type="domain" description="Cytochrome c7-like" evidence="1">
    <location>
        <begin position="486"/>
        <end position="546"/>
    </location>
</feature>
<evidence type="ECO:0000259" key="1">
    <source>
        <dbReference type="Pfam" id="PF14522"/>
    </source>
</evidence>
<accession>A5G678</accession>
<feature type="domain" description="Cytochrome c7-like" evidence="1">
    <location>
        <begin position="186"/>
        <end position="247"/>
    </location>
</feature>
<feature type="domain" description="Cytochrome c7-like" evidence="1">
    <location>
        <begin position="114"/>
        <end position="175"/>
    </location>
</feature>
<dbReference type="KEGG" id="gur:Gura_3135"/>
<feature type="domain" description="Cytochrome c7-like" evidence="1">
    <location>
        <begin position="36"/>
        <end position="98"/>
    </location>
</feature>
<dbReference type="EMBL" id="CP000698">
    <property type="protein sequence ID" value="ABQ27296.1"/>
    <property type="molecule type" value="Genomic_DNA"/>
</dbReference>
<dbReference type="RefSeq" id="WP_011939962.1">
    <property type="nucleotide sequence ID" value="NC_009483.1"/>
</dbReference>
<dbReference type="InterPro" id="IPR029467">
    <property type="entry name" value="Cyt_c7-like"/>
</dbReference>
<feature type="domain" description="Cytochrome c7-like" evidence="1">
    <location>
        <begin position="559"/>
        <end position="620"/>
    </location>
</feature>
<evidence type="ECO:0000313" key="3">
    <source>
        <dbReference type="Proteomes" id="UP000006695"/>
    </source>
</evidence>
<keyword evidence="3" id="KW-1185">Reference proteome</keyword>
<feature type="domain" description="Cytochrome c7-like" evidence="1">
    <location>
        <begin position="260"/>
        <end position="321"/>
    </location>
</feature>
<proteinExistence type="predicted"/>
<dbReference type="Gene3D" id="3.90.10.10">
    <property type="entry name" value="Cytochrome C3"/>
    <property type="match status" value="9"/>
</dbReference>
<name>A5G678_GEOUR</name>
<dbReference type="PANTHER" id="PTHR39425:SF1">
    <property type="entry name" value="CYTOCHROME C7-LIKE DOMAIN-CONTAINING PROTEIN"/>
    <property type="match status" value="1"/>
</dbReference>
<reference evidence="2 3" key="1">
    <citation type="submission" date="2007-05" db="EMBL/GenBank/DDBJ databases">
        <title>Complete sequence of Geobacter uraniireducens Rf4.</title>
        <authorList>
            <consortium name="US DOE Joint Genome Institute"/>
            <person name="Copeland A."/>
            <person name="Lucas S."/>
            <person name="Lapidus A."/>
            <person name="Barry K."/>
            <person name="Detter J.C."/>
            <person name="Glavina del Rio T."/>
            <person name="Hammon N."/>
            <person name="Israni S."/>
            <person name="Dalin E."/>
            <person name="Tice H."/>
            <person name="Pitluck S."/>
            <person name="Chertkov O."/>
            <person name="Brettin T."/>
            <person name="Bruce D."/>
            <person name="Han C."/>
            <person name="Schmutz J."/>
            <person name="Larimer F."/>
            <person name="Land M."/>
            <person name="Hauser L."/>
            <person name="Kyrpides N."/>
            <person name="Mikhailova N."/>
            <person name="Shelobolina E."/>
            <person name="Aklujkar M."/>
            <person name="Lovley D."/>
            <person name="Richardson P."/>
        </authorList>
    </citation>
    <scope>NUCLEOTIDE SEQUENCE [LARGE SCALE GENOMIC DNA]</scope>
    <source>
        <strain evidence="2 3">Rf4</strain>
    </source>
</reference>
<evidence type="ECO:0000313" key="2">
    <source>
        <dbReference type="EMBL" id="ABQ27296.1"/>
    </source>
</evidence>
<dbReference type="PANTHER" id="PTHR39425">
    <property type="entry name" value="LIPOPROTEIN CYTOCHROME C"/>
    <property type="match status" value="1"/>
</dbReference>
<dbReference type="OrthoDB" id="5391425at2"/>
<dbReference type="STRING" id="351605.Gura_3135"/>
<dbReference type="SUPFAM" id="SSF48695">
    <property type="entry name" value="Multiheme cytochromes"/>
    <property type="match status" value="2"/>
</dbReference>
<feature type="domain" description="Cytochrome c7-like" evidence="1">
    <location>
        <begin position="336"/>
        <end position="397"/>
    </location>
</feature>
<feature type="domain" description="Cytochrome c7-like" evidence="1">
    <location>
        <begin position="409"/>
        <end position="470"/>
    </location>
</feature>
<sequence length="717" mass="78389">MKRFLLPLMLLLMIPVLLFAKEFKVVTFKTENAGKVVFDHDVHLNKLGSNCTVCHKTIFPITKKVPPVTMAEMEKGKSCGACHNKTKAFALTECVRCHIVKEVPIEIPDFGTLIFSHNFHLGMYGCGECHNKLFKPGPGNPHVSMAQMAGGVSCGACHDGKTAFTVKENCTKCHTVKDIAFTADALFSHKFHLEMYKCGDCHSKFFVAGPNSKRYSMREMEQGRSCGGCHDGSTGFSVKGDCAKCHKTTKDIPFKKSDALFSHKFHLGMYNCNDCHSGLFVGGVNSKRYTMADMAKLKSCGACHEGDVAFSVNGSCDRCHKSTKDITFTIPDIGPVNFSHSLHLGMFKCDDCHNKVFTTGVARKSFPMAEMEKGKSCGACHEGKTAFSVAANCGKCHPVKDITFTDDARFSHTKHLEMYKCGDCHSKLFVAGPDNKRRTMVDMEKGASCGACHEGSTGFSVKGDCDKCHKSTIEVAFKVPETGITYFSHKFHIGMYKCGDCHNGIFTTGVAAKRYKMADMEGGKSCGACHDAKTAFTVKENCEKCHPVKEIQFKESGALFSHKFHLGVYRCNDCHSKLFVPGEGNKRYTMPDMEKGRSCGACHESNTAFAVTGSCSKCHNVTRAVKYELPANTGSVLFSHKLHISKGYNCGDCHNNLIAPGVARKQYKMKDMEDGKSCGACHGAAMAFSVKDQGSCGRCHGGRSGDIPQFQEGMPPN</sequence>
<dbReference type="InterPro" id="IPR026352">
    <property type="entry name" value="Nanowire_3heme"/>
</dbReference>
<dbReference type="InterPro" id="IPR036280">
    <property type="entry name" value="Multihaem_cyt_sf"/>
</dbReference>
<dbReference type="HOGENOM" id="CLU_389209_0_0_7"/>
<feature type="domain" description="Cytochrome c7-like" evidence="1">
    <location>
        <begin position="636"/>
        <end position="700"/>
    </location>
</feature>
<dbReference type="Pfam" id="PF14522">
    <property type="entry name" value="Cytochrome_C7"/>
    <property type="match status" value="9"/>
</dbReference>
<dbReference type="NCBIfam" id="TIGR04257">
    <property type="entry name" value="nanowire_3heme"/>
    <property type="match status" value="9"/>
</dbReference>